<protein>
    <recommendedName>
        <fullName evidence="20">Polysaccharide export outer membrane protein</fullName>
    </recommendedName>
</protein>
<dbReference type="GO" id="GO:0009279">
    <property type="term" value="C:cell outer membrane"/>
    <property type="evidence" value="ECO:0007669"/>
    <property type="project" value="UniProtKB-SubCell"/>
</dbReference>
<dbReference type="RefSeq" id="WP_160731191.1">
    <property type="nucleotide sequence ID" value="NZ_CANLWR010000002.1"/>
</dbReference>
<evidence type="ECO:0000259" key="16">
    <source>
        <dbReference type="Pfam" id="PF02563"/>
    </source>
</evidence>
<evidence type="ECO:0000256" key="4">
    <source>
        <dbReference type="ARBA" id="ARBA00022452"/>
    </source>
</evidence>
<keyword evidence="14" id="KW-0449">Lipoprotein</keyword>
<evidence type="ECO:0000256" key="2">
    <source>
        <dbReference type="ARBA" id="ARBA00009450"/>
    </source>
</evidence>
<evidence type="ECO:0000256" key="12">
    <source>
        <dbReference type="ARBA" id="ARBA00023139"/>
    </source>
</evidence>
<evidence type="ECO:0000256" key="5">
    <source>
        <dbReference type="ARBA" id="ARBA00022597"/>
    </source>
</evidence>
<dbReference type="InterPro" id="IPR049712">
    <property type="entry name" value="Poly_export"/>
</dbReference>
<keyword evidence="4" id="KW-1134">Transmembrane beta strand</keyword>
<keyword evidence="11" id="KW-0472">Membrane</keyword>
<keyword evidence="9" id="KW-0406">Ion transport</keyword>
<dbReference type="Pfam" id="PF02563">
    <property type="entry name" value="Poly_export"/>
    <property type="match status" value="1"/>
</dbReference>
<evidence type="ECO:0000256" key="11">
    <source>
        <dbReference type="ARBA" id="ARBA00023136"/>
    </source>
</evidence>
<reference evidence="18 19" key="1">
    <citation type="submission" date="2019-12" db="EMBL/GenBank/DDBJ databases">
        <title>Genomic-based taxomic classification of the family Erythrobacteraceae.</title>
        <authorList>
            <person name="Xu L."/>
        </authorList>
    </citation>
    <scope>NUCLEOTIDE SEQUENCE [LARGE SCALE GENOMIC DNA]</scope>
    <source>
        <strain evidence="18 19">SW-109</strain>
    </source>
</reference>
<evidence type="ECO:0000256" key="1">
    <source>
        <dbReference type="ARBA" id="ARBA00004571"/>
    </source>
</evidence>
<feature type="domain" description="SLBB" evidence="17">
    <location>
        <begin position="128"/>
        <end position="205"/>
    </location>
</feature>
<accession>A0A6I4V2L3</accession>
<dbReference type="Pfam" id="PF22461">
    <property type="entry name" value="SLBB_2"/>
    <property type="match status" value="1"/>
</dbReference>
<keyword evidence="12" id="KW-0564">Palmitate</keyword>
<dbReference type="InterPro" id="IPR003715">
    <property type="entry name" value="Poly_export_N"/>
</dbReference>
<dbReference type="GO" id="GO:0006811">
    <property type="term" value="P:monoatomic ion transport"/>
    <property type="evidence" value="ECO:0007669"/>
    <property type="project" value="UniProtKB-KW"/>
</dbReference>
<feature type="domain" description="Polysaccharide export protein N-terminal" evidence="16">
    <location>
        <begin position="46"/>
        <end position="119"/>
    </location>
</feature>
<dbReference type="PANTHER" id="PTHR33619:SF3">
    <property type="entry name" value="POLYSACCHARIDE EXPORT PROTEIN GFCE-RELATED"/>
    <property type="match status" value="1"/>
</dbReference>
<organism evidence="18 19">
    <name type="scientific">Pontixanthobacter luteolus</name>
    <dbReference type="NCBI Taxonomy" id="295089"/>
    <lineage>
        <taxon>Bacteria</taxon>
        <taxon>Pseudomonadati</taxon>
        <taxon>Pseudomonadota</taxon>
        <taxon>Alphaproteobacteria</taxon>
        <taxon>Sphingomonadales</taxon>
        <taxon>Erythrobacteraceae</taxon>
        <taxon>Pontixanthobacter</taxon>
    </lineage>
</organism>
<keyword evidence="3" id="KW-0813">Transport</keyword>
<keyword evidence="13" id="KW-0998">Cell outer membrane</keyword>
<evidence type="ECO:0000256" key="3">
    <source>
        <dbReference type="ARBA" id="ARBA00022448"/>
    </source>
</evidence>
<feature type="chain" id="PRO_5026070601" description="Polysaccharide export outer membrane protein" evidence="15">
    <location>
        <begin position="23"/>
        <end position="236"/>
    </location>
</feature>
<keyword evidence="10" id="KW-0626">Porin</keyword>
<evidence type="ECO:0000256" key="8">
    <source>
        <dbReference type="ARBA" id="ARBA00023047"/>
    </source>
</evidence>
<keyword evidence="7 15" id="KW-0732">Signal</keyword>
<name>A0A6I4V2L3_9SPHN</name>
<dbReference type="InterPro" id="IPR054765">
    <property type="entry name" value="SLBB_dom"/>
</dbReference>
<proteinExistence type="inferred from homology"/>
<evidence type="ECO:0000256" key="10">
    <source>
        <dbReference type="ARBA" id="ARBA00023114"/>
    </source>
</evidence>
<evidence type="ECO:0000256" key="7">
    <source>
        <dbReference type="ARBA" id="ARBA00022729"/>
    </source>
</evidence>
<comment type="caution">
    <text evidence="18">The sequence shown here is derived from an EMBL/GenBank/DDBJ whole genome shotgun (WGS) entry which is preliminary data.</text>
</comment>
<evidence type="ECO:0000313" key="18">
    <source>
        <dbReference type="EMBL" id="MXP47955.1"/>
    </source>
</evidence>
<dbReference type="EMBL" id="WTYP01000002">
    <property type="protein sequence ID" value="MXP47955.1"/>
    <property type="molecule type" value="Genomic_DNA"/>
</dbReference>
<evidence type="ECO:0008006" key="20">
    <source>
        <dbReference type="Google" id="ProtNLM"/>
    </source>
</evidence>
<evidence type="ECO:0000259" key="17">
    <source>
        <dbReference type="Pfam" id="PF22461"/>
    </source>
</evidence>
<evidence type="ECO:0000256" key="13">
    <source>
        <dbReference type="ARBA" id="ARBA00023237"/>
    </source>
</evidence>
<dbReference type="AlphaFoldDB" id="A0A6I4V2L3"/>
<evidence type="ECO:0000256" key="9">
    <source>
        <dbReference type="ARBA" id="ARBA00023065"/>
    </source>
</evidence>
<dbReference type="PROSITE" id="PS51257">
    <property type="entry name" value="PROKAR_LIPOPROTEIN"/>
    <property type="match status" value="1"/>
</dbReference>
<evidence type="ECO:0000313" key="19">
    <source>
        <dbReference type="Proteomes" id="UP000471435"/>
    </source>
</evidence>
<evidence type="ECO:0000256" key="14">
    <source>
        <dbReference type="ARBA" id="ARBA00023288"/>
    </source>
</evidence>
<evidence type="ECO:0000256" key="15">
    <source>
        <dbReference type="SAM" id="SignalP"/>
    </source>
</evidence>
<evidence type="ECO:0000256" key="6">
    <source>
        <dbReference type="ARBA" id="ARBA00022692"/>
    </source>
</evidence>
<keyword evidence="19" id="KW-1185">Reference proteome</keyword>
<dbReference type="GO" id="GO:0015288">
    <property type="term" value="F:porin activity"/>
    <property type="evidence" value="ECO:0007669"/>
    <property type="project" value="UniProtKB-KW"/>
</dbReference>
<gene>
    <name evidence="18" type="ORF">GRI43_11220</name>
</gene>
<keyword evidence="5" id="KW-0762">Sugar transport</keyword>
<feature type="signal peptide" evidence="15">
    <location>
        <begin position="1"/>
        <end position="22"/>
    </location>
</feature>
<dbReference type="PANTHER" id="PTHR33619">
    <property type="entry name" value="POLYSACCHARIDE EXPORT PROTEIN GFCE-RELATED"/>
    <property type="match status" value="1"/>
</dbReference>
<dbReference type="GO" id="GO:0046930">
    <property type="term" value="C:pore complex"/>
    <property type="evidence" value="ECO:0007669"/>
    <property type="project" value="UniProtKB-KW"/>
</dbReference>
<comment type="subcellular location">
    <subcellularLocation>
        <location evidence="1">Cell outer membrane</location>
        <topology evidence="1">Multi-pass membrane protein</topology>
    </subcellularLocation>
</comment>
<dbReference type="Proteomes" id="UP000471435">
    <property type="component" value="Unassembled WGS sequence"/>
</dbReference>
<dbReference type="GO" id="GO:0015159">
    <property type="term" value="F:polysaccharide transmembrane transporter activity"/>
    <property type="evidence" value="ECO:0007669"/>
    <property type="project" value="InterPro"/>
</dbReference>
<dbReference type="Gene3D" id="3.10.560.10">
    <property type="entry name" value="Outer membrane lipoprotein wza domain like"/>
    <property type="match status" value="1"/>
</dbReference>
<keyword evidence="8" id="KW-0625">Polysaccharide transport</keyword>
<keyword evidence="6" id="KW-0812">Transmembrane</keyword>
<comment type="similarity">
    <text evidence="2">Belongs to the BexD/CtrA/VexA family.</text>
</comment>
<dbReference type="OrthoDB" id="8410640at2"/>
<sequence length="236" mass="25374">MTGIFKPALAVFAMALTLAGCAKDRSVGLASSVEVASLAELPAPSKSQIYTVGAQEQLEINVADAERLSGTYLTDAEGYIAFPLVGDLFVSGKTPNQVARMIADRLRGEYIVNPQVRVRPTNMTVPSISVGGEVTQPGTYPAGTSRTLLRAVNNAGGLDDYAKKDDVLVMRTVADQKYIGVYNIEAIQRGNYDDPMLYPGDIVMVGDSPGRRNLENILQFIPLLSTSAILIDRTFN</sequence>